<reference evidence="1 2" key="1">
    <citation type="journal article" date="2019" name="Commun. Biol.">
        <title>The bagworm genome reveals a unique fibroin gene that provides high tensile strength.</title>
        <authorList>
            <person name="Kono N."/>
            <person name="Nakamura H."/>
            <person name="Ohtoshi R."/>
            <person name="Tomita M."/>
            <person name="Numata K."/>
            <person name="Arakawa K."/>
        </authorList>
    </citation>
    <scope>NUCLEOTIDE SEQUENCE [LARGE SCALE GENOMIC DNA]</scope>
</reference>
<protein>
    <submittedName>
        <fullName evidence="1">Uncharacterized protein</fullName>
    </submittedName>
</protein>
<gene>
    <name evidence="1" type="ORF">EVAR_81190_1</name>
</gene>
<keyword evidence="2" id="KW-1185">Reference proteome</keyword>
<accession>A0A4C1ULT3</accession>
<dbReference type="AlphaFoldDB" id="A0A4C1ULT3"/>
<name>A0A4C1ULT3_EUMVA</name>
<organism evidence="1 2">
    <name type="scientific">Eumeta variegata</name>
    <name type="common">Bagworm moth</name>
    <name type="synonym">Eumeta japonica</name>
    <dbReference type="NCBI Taxonomy" id="151549"/>
    <lineage>
        <taxon>Eukaryota</taxon>
        <taxon>Metazoa</taxon>
        <taxon>Ecdysozoa</taxon>
        <taxon>Arthropoda</taxon>
        <taxon>Hexapoda</taxon>
        <taxon>Insecta</taxon>
        <taxon>Pterygota</taxon>
        <taxon>Neoptera</taxon>
        <taxon>Endopterygota</taxon>
        <taxon>Lepidoptera</taxon>
        <taxon>Glossata</taxon>
        <taxon>Ditrysia</taxon>
        <taxon>Tineoidea</taxon>
        <taxon>Psychidae</taxon>
        <taxon>Oiketicinae</taxon>
        <taxon>Eumeta</taxon>
    </lineage>
</organism>
<sequence>MTYKQACRLEWQILSREGKMAPEEICYSPLPCLADIIFISVECICGQVYWSSPATRDIKMRVHLFCTEQTRVYPARLTVIEQVAGGIQVTCGERRRAKFGRPPGRHLRHLAVPTQDNVLRRPTNVFHILSRYTVRPLSPRQRPAGSRLGRRVKISLPGSGYRAGFGGRPFPDSFTNTSLFQQSHTSLNFNMTSHVRGRCVDSVATSISGRREKDKNMSQRRTPFGHFDRRQRLRTDFRSLAPDKRNKERVIPFERPFELKISRITTIFVILKTYFKGNYDGCRHRVAEAPPPRAPPAVRCYLAGPLAAELYPNSRDPRRTAFGRAARALIGPHRLCELFIFAFE</sequence>
<evidence type="ECO:0000313" key="1">
    <source>
        <dbReference type="EMBL" id="GBP26824.1"/>
    </source>
</evidence>
<comment type="caution">
    <text evidence="1">The sequence shown here is derived from an EMBL/GenBank/DDBJ whole genome shotgun (WGS) entry which is preliminary data.</text>
</comment>
<dbReference type="Proteomes" id="UP000299102">
    <property type="component" value="Unassembled WGS sequence"/>
</dbReference>
<proteinExistence type="predicted"/>
<dbReference type="EMBL" id="BGZK01000185">
    <property type="protein sequence ID" value="GBP26824.1"/>
    <property type="molecule type" value="Genomic_DNA"/>
</dbReference>
<evidence type="ECO:0000313" key="2">
    <source>
        <dbReference type="Proteomes" id="UP000299102"/>
    </source>
</evidence>